<sequence>INPQRKKYERSHRTIFVSEQDQFLSLLLQHTTIPHNSNKKQSLYWLLNVENLPKDENNQVWVPLIPGESTNSIVDSESVSDIINQLINKGKLGSSVLVSTNIYLELVLNQSCPMCGNKEITSRKYTIKVIGLNIHITVICSNCGTQMNYNNETNCMDFSKAVAAAGLVGSMNREEIRTILSLIGLIQQNGIKQYFHNQDLSIAKLVEIANKNAEQNLHTILNHVNWKQFEQPIMKYYSKCIYAAITHTANSDIK</sequence>
<comment type="caution">
    <text evidence="1">The sequence shown here is derived from an EMBL/GenBank/DDBJ whole genome shotgun (WGS) entry which is preliminary data.</text>
</comment>
<feature type="non-terminal residue" evidence="1">
    <location>
        <position position="1"/>
    </location>
</feature>
<dbReference type="EMBL" id="CAJVQC010030977">
    <property type="protein sequence ID" value="CAG8747176.1"/>
    <property type="molecule type" value="Genomic_DNA"/>
</dbReference>
<keyword evidence="2" id="KW-1185">Reference proteome</keyword>
<proteinExistence type="predicted"/>
<accession>A0ACA9QIW8</accession>
<feature type="non-terminal residue" evidence="1">
    <location>
        <position position="254"/>
    </location>
</feature>
<gene>
    <name evidence="1" type="ORF">RPERSI_LOCUS13789</name>
</gene>
<evidence type="ECO:0000313" key="1">
    <source>
        <dbReference type="EMBL" id="CAG8747176.1"/>
    </source>
</evidence>
<evidence type="ECO:0000313" key="2">
    <source>
        <dbReference type="Proteomes" id="UP000789920"/>
    </source>
</evidence>
<name>A0ACA9QIW8_9GLOM</name>
<dbReference type="Proteomes" id="UP000789920">
    <property type="component" value="Unassembled WGS sequence"/>
</dbReference>
<organism evidence="1 2">
    <name type="scientific">Racocetra persica</name>
    <dbReference type="NCBI Taxonomy" id="160502"/>
    <lineage>
        <taxon>Eukaryota</taxon>
        <taxon>Fungi</taxon>
        <taxon>Fungi incertae sedis</taxon>
        <taxon>Mucoromycota</taxon>
        <taxon>Glomeromycotina</taxon>
        <taxon>Glomeromycetes</taxon>
        <taxon>Diversisporales</taxon>
        <taxon>Gigasporaceae</taxon>
        <taxon>Racocetra</taxon>
    </lineage>
</organism>
<protein>
    <submittedName>
        <fullName evidence="1">18694_t:CDS:1</fullName>
    </submittedName>
</protein>
<reference evidence="1" key="1">
    <citation type="submission" date="2021-06" db="EMBL/GenBank/DDBJ databases">
        <authorList>
            <person name="Kallberg Y."/>
            <person name="Tangrot J."/>
            <person name="Rosling A."/>
        </authorList>
    </citation>
    <scope>NUCLEOTIDE SEQUENCE</scope>
    <source>
        <strain evidence="1">MA461A</strain>
    </source>
</reference>